<reference evidence="4" key="1">
    <citation type="submission" date="2017-06" db="EMBL/GenBank/DDBJ databases">
        <title>Genome analysis of Fimbriiglobus ruber SP5, the first member of the order Planctomycetales with confirmed chitinolytic capability.</title>
        <authorList>
            <person name="Ravin N.V."/>
            <person name="Rakitin A.L."/>
            <person name="Ivanova A.A."/>
            <person name="Beletsky A.V."/>
            <person name="Kulichevskaya I.S."/>
            <person name="Mardanov A.V."/>
            <person name="Dedysh S.N."/>
        </authorList>
    </citation>
    <scope>NUCLEOTIDE SEQUENCE [LARGE SCALE GENOMIC DNA]</scope>
    <source>
        <strain evidence="4">SP5</strain>
    </source>
</reference>
<dbReference type="InterPro" id="IPR045584">
    <property type="entry name" value="Pilin-like"/>
</dbReference>
<gene>
    <name evidence="3" type="ORF">FRUB_07399</name>
</gene>
<comment type="caution">
    <text evidence="3">The sequence shown here is derived from an EMBL/GenBank/DDBJ whole genome shotgun (WGS) entry which is preliminary data.</text>
</comment>
<keyword evidence="1" id="KW-0472">Membrane</keyword>
<dbReference type="InterPro" id="IPR012902">
    <property type="entry name" value="N_methyl_site"/>
</dbReference>
<evidence type="ECO:0000313" key="4">
    <source>
        <dbReference type="Proteomes" id="UP000214646"/>
    </source>
</evidence>
<sequence length="342" mass="34857">MHKTSSLRIGFTLIELLVVIAIIAILIGLLLPAVQKVREAAARMSCGNNLKQIGLALFNYEGVNGSFPTAYKLLPAADPAAPSGTGTYGVSAFVLILPYMEQNNVCQQIDTTKAALNPVNMPPNNPAYSTAIKSFLCPSSPGQPAVDYSAELGRSFGNFGVSVTYPSGLTFGRTDYCPDAGLDVGVPGISINAGASIICQPPDGPVRVTAITDGTSNTIMIVEDAGRPGWYGSKGLVTSAGSYTAGPNGPAPQGGGGWADPLNYNATNGADPSGSGIAAGGGFLGIPPAPYSCANGCSNDSEIFAFHTGGSNVLFGDGSVRFVKNGLTINQMGALLSRAGAK</sequence>
<keyword evidence="1" id="KW-1133">Transmembrane helix</keyword>
<dbReference type="Gene3D" id="3.30.700.10">
    <property type="entry name" value="Glycoprotein, Type 4 Pilin"/>
    <property type="match status" value="1"/>
</dbReference>
<dbReference type="Pfam" id="PF07596">
    <property type="entry name" value="SBP_bac_10"/>
    <property type="match status" value="1"/>
</dbReference>
<evidence type="ECO:0000313" key="3">
    <source>
        <dbReference type="EMBL" id="OWK38279.1"/>
    </source>
</evidence>
<dbReference type="PANTHER" id="PTHR30093:SF2">
    <property type="entry name" value="TYPE II SECRETION SYSTEM PROTEIN H"/>
    <property type="match status" value="1"/>
</dbReference>
<keyword evidence="1" id="KW-0812">Transmembrane</keyword>
<dbReference type="Proteomes" id="UP000214646">
    <property type="component" value="Unassembled WGS sequence"/>
</dbReference>
<evidence type="ECO:0000259" key="2">
    <source>
        <dbReference type="Pfam" id="PF07596"/>
    </source>
</evidence>
<proteinExistence type="predicted"/>
<dbReference type="AlphaFoldDB" id="A0A225DM43"/>
<accession>A0A225DM43</accession>
<dbReference type="RefSeq" id="WP_088258109.1">
    <property type="nucleotide sequence ID" value="NZ_NIDE01000014.1"/>
</dbReference>
<dbReference type="NCBIfam" id="TIGR02532">
    <property type="entry name" value="IV_pilin_GFxxxE"/>
    <property type="match status" value="1"/>
</dbReference>
<dbReference type="InterPro" id="IPR027558">
    <property type="entry name" value="Pre_pil_HX9DG_C"/>
</dbReference>
<dbReference type="SUPFAM" id="SSF54523">
    <property type="entry name" value="Pili subunits"/>
    <property type="match status" value="1"/>
</dbReference>
<dbReference type="InterPro" id="IPR011453">
    <property type="entry name" value="DUF1559"/>
</dbReference>
<feature type="transmembrane region" description="Helical" evidence="1">
    <location>
        <begin position="12"/>
        <end position="34"/>
    </location>
</feature>
<keyword evidence="4" id="KW-1185">Reference proteome</keyword>
<dbReference type="EMBL" id="NIDE01000014">
    <property type="protein sequence ID" value="OWK38279.1"/>
    <property type="molecule type" value="Genomic_DNA"/>
</dbReference>
<dbReference type="OrthoDB" id="261883at2"/>
<dbReference type="Pfam" id="PF07963">
    <property type="entry name" value="N_methyl"/>
    <property type="match status" value="1"/>
</dbReference>
<dbReference type="PANTHER" id="PTHR30093">
    <property type="entry name" value="GENERAL SECRETION PATHWAY PROTEIN G"/>
    <property type="match status" value="1"/>
</dbReference>
<name>A0A225DM43_9BACT</name>
<feature type="domain" description="DUF1559" evidence="2">
    <location>
        <begin position="35"/>
        <end position="324"/>
    </location>
</feature>
<evidence type="ECO:0000256" key="1">
    <source>
        <dbReference type="SAM" id="Phobius"/>
    </source>
</evidence>
<organism evidence="3 4">
    <name type="scientific">Fimbriiglobus ruber</name>
    <dbReference type="NCBI Taxonomy" id="1908690"/>
    <lineage>
        <taxon>Bacteria</taxon>
        <taxon>Pseudomonadati</taxon>
        <taxon>Planctomycetota</taxon>
        <taxon>Planctomycetia</taxon>
        <taxon>Gemmatales</taxon>
        <taxon>Gemmataceae</taxon>
        <taxon>Fimbriiglobus</taxon>
    </lineage>
</organism>
<dbReference type="NCBIfam" id="TIGR04294">
    <property type="entry name" value="pre_pil_HX9DG"/>
    <property type="match status" value="1"/>
</dbReference>
<protein>
    <recommendedName>
        <fullName evidence="2">DUF1559 domain-containing protein</fullName>
    </recommendedName>
</protein>